<dbReference type="Proteomes" id="UP000184301">
    <property type="component" value="Unassembled WGS sequence"/>
</dbReference>
<evidence type="ECO:0000313" key="1">
    <source>
        <dbReference type="EMBL" id="SHK37275.1"/>
    </source>
</evidence>
<reference evidence="1 2" key="1">
    <citation type="submission" date="2016-11" db="EMBL/GenBank/DDBJ databases">
        <authorList>
            <person name="Jaros S."/>
            <person name="Januszkiewicz K."/>
            <person name="Wedrychowicz H."/>
        </authorList>
    </citation>
    <scope>NUCLEOTIDE SEQUENCE [LARGE SCALE GENOMIC DNA]</scope>
    <source>
        <strain evidence="1 2">DSM 15480</strain>
    </source>
</reference>
<evidence type="ECO:0000313" key="2">
    <source>
        <dbReference type="Proteomes" id="UP000184301"/>
    </source>
</evidence>
<dbReference type="RefSeq" id="WP_073111539.1">
    <property type="nucleotide sequence ID" value="NZ_FQZY01000045.1"/>
</dbReference>
<gene>
    <name evidence="1" type="ORF">SAMN02745243_02799</name>
</gene>
<dbReference type="OrthoDB" id="7066673at2"/>
<accession>A0A1M6RXJ3</accession>
<dbReference type="EMBL" id="FQZY01000045">
    <property type="protein sequence ID" value="SHK37275.1"/>
    <property type="molecule type" value="Genomic_DNA"/>
</dbReference>
<proteinExistence type="predicted"/>
<organism evidence="1 2">
    <name type="scientific">Hespellia stercorisuis DSM 15480</name>
    <dbReference type="NCBI Taxonomy" id="1121950"/>
    <lineage>
        <taxon>Bacteria</taxon>
        <taxon>Bacillati</taxon>
        <taxon>Bacillota</taxon>
        <taxon>Clostridia</taxon>
        <taxon>Lachnospirales</taxon>
        <taxon>Lachnospiraceae</taxon>
        <taxon>Hespellia</taxon>
    </lineage>
</organism>
<keyword evidence="2" id="KW-1185">Reference proteome</keyword>
<name>A0A1M6RXJ3_9FIRM</name>
<dbReference type="STRING" id="1121950.SAMN02745243_02799"/>
<protein>
    <submittedName>
        <fullName evidence="1">Uncharacterized protein</fullName>
    </submittedName>
</protein>
<sequence length="61" mass="7291">MARMIPDISKEFDQKSHEGIIFDELNQLHEDYYVFHSFEIVTFKGNQVLESETDFVIFHPK</sequence>
<dbReference type="AlphaFoldDB" id="A0A1M6RXJ3"/>